<dbReference type="InterPro" id="IPR002525">
    <property type="entry name" value="Transp_IS110-like_N"/>
</dbReference>
<dbReference type="GO" id="GO:0004803">
    <property type="term" value="F:transposase activity"/>
    <property type="evidence" value="ECO:0007669"/>
    <property type="project" value="InterPro"/>
</dbReference>
<dbReference type="GO" id="GO:0003677">
    <property type="term" value="F:DNA binding"/>
    <property type="evidence" value="ECO:0007669"/>
    <property type="project" value="InterPro"/>
</dbReference>
<dbReference type="OrthoDB" id="4337860at2"/>
<dbReference type="EMBL" id="LZLS01000038">
    <property type="protein sequence ID" value="OBK30104.1"/>
    <property type="molecule type" value="Genomic_DNA"/>
</dbReference>
<name>A0A1A3P9X2_MYCAS</name>
<organism evidence="3 4">
    <name type="scientific">Mycobacterium asiaticum</name>
    <dbReference type="NCBI Taxonomy" id="1790"/>
    <lineage>
        <taxon>Bacteria</taxon>
        <taxon>Bacillati</taxon>
        <taxon>Actinomycetota</taxon>
        <taxon>Actinomycetes</taxon>
        <taxon>Mycobacteriales</taxon>
        <taxon>Mycobacteriaceae</taxon>
        <taxon>Mycobacterium</taxon>
    </lineage>
</organism>
<dbReference type="Proteomes" id="UP000093928">
    <property type="component" value="Unassembled WGS sequence"/>
</dbReference>
<dbReference type="GO" id="GO:0006313">
    <property type="term" value="P:DNA transposition"/>
    <property type="evidence" value="ECO:0007669"/>
    <property type="project" value="InterPro"/>
</dbReference>
<comment type="caution">
    <text evidence="3">The sequence shown here is derived from an EMBL/GenBank/DDBJ whole genome shotgun (WGS) entry which is preliminary data.</text>
</comment>
<feature type="domain" description="Transposase IS110-like N-terminal" evidence="1">
    <location>
        <begin position="4"/>
        <end position="155"/>
    </location>
</feature>
<reference evidence="3 4" key="1">
    <citation type="submission" date="2016-06" db="EMBL/GenBank/DDBJ databases">
        <authorList>
            <person name="Kjaerup R.B."/>
            <person name="Dalgaard T.S."/>
            <person name="Juul-Madsen H.R."/>
        </authorList>
    </citation>
    <scope>NUCLEOTIDE SEQUENCE [LARGE SCALE GENOMIC DNA]</scope>
    <source>
        <strain evidence="3 4">1165133.8</strain>
    </source>
</reference>
<protein>
    <submittedName>
        <fullName evidence="3">Transposase</fullName>
    </submittedName>
</protein>
<dbReference type="Pfam" id="PF01548">
    <property type="entry name" value="DEDD_Tnp_IS110"/>
    <property type="match status" value="1"/>
</dbReference>
<proteinExistence type="predicted"/>
<evidence type="ECO:0000313" key="3">
    <source>
        <dbReference type="EMBL" id="OBK30104.1"/>
    </source>
</evidence>
<dbReference type="PANTHER" id="PTHR33055">
    <property type="entry name" value="TRANSPOSASE FOR INSERTION SEQUENCE ELEMENT IS1111A"/>
    <property type="match status" value="1"/>
</dbReference>
<evidence type="ECO:0000259" key="2">
    <source>
        <dbReference type="Pfam" id="PF02371"/>
    </source>
</evidence>
<sequence length="350" mass="38611">MVVIGSDVHKSTHTFVAVDEVGRWLGCKTVKATHSGHREAVMWAREQFGDQVRWGIEDCRNMSGLLERDLLGTGQAVVRVPTKLMDRERKATRTRGKSDPIDALAVARAVLREPNLPRATHDEVSRELKLLTDRRDTLVTQRTSATNRLRWLVHELDPERAPGSRKLDAATHQEMLQDWLLTVAGVVAEMALAELADVVRLTSEINALATRIGARTREVAPSLLSLFGCGELTAAKIIGETAGVARFKSEAAFANHAGVAPIPVWSGNTCGRVRLSRCGNRQLNRALHTIANTQRAHPGIGQTYYQAKTAENKTSKEALRCLKRHLARVVYRHLIADEKARQSPPQTAAA</sequence>
<dbReference type="InterPro" id="IPR003346">
    <property type="entry name" value="Transposase_20"/>
</dbReference>
<dbReference type="Pfam" id="PF02371">
    <property type="entry name" value="Transposase_20"/>
    <property type="match status" value="1"/>
</dbReference>
<dbReference type="RefSeq" id="WP_065142814.1">
    <property type="nucleotide sequence ID" value="NZ_LZLS01000038.1"/>
</dbReference>
<dbReference type="NCBIfam" id="NF033542">
    <property type="entry name" value="transpos_IS110"/>
    <property type="match status" value="1"/>
</dbReference>
<feature type="domain" description="Transposase IS116/IS110/IS902 C-terminal" evidence="2">
    <location>
        <begin position="223"/>
        <end position="306"/>
    </location>
</feature>
<gene>
    <name evidence="3" type="ORF">A5634_16825</name>
</gene>
<dbReference type="AlphaFoldDB" id="A0A1A3P9X2"/>
<evidence type="ECO:0000259" key="1">
    <source>
        <dbReference type="Pfam" id="PF01548"/>
    </source>
</evidence>
<dbReference type="InterPro" id="IPR047650">
    <property type="entry name" value="Transpos_IS110"/>
</dbReference>
<dbReference type="PANTHER" id="PTHR33055:SF16">
    <property type="entry name" value="TRANSPOSASE FOR INSERTION SEQUENCE ELEMENT IS1547"/>
    <property type="match status" value="1"/>
</dbReference>
<accession>A0A1A3P9X2</accession>
<evidence type="ECO:0000313" key="4">
    <source>
        <dbReference type="Proteomes" id="UP000093928"/>
    </source>
</evidence>